<evidence type="ECO:0000313" key="1">
    <source>
        <dbReference type="EMBL" id="KAJ3998364.1"/>
    </source>
</evidence>
<sequence length="269" mass="30775">MDNLEASFRSESLVAAPHIRQLVYSKHHDDVVNALSKLEKISKFDFPWQMKIARILHLLTCFRDLRHLVLYPTINDGPTEMPMVLPQLPPIDTFEVYMHDSSHLVDGNPLVVLTLPRLNFLRLVATVYIPEAFVILNAFFARSKCCLTALTIQGSFLSDKDLVSLLLRLPNLQNLHIEEECLTNPTKNPRLQPISTSFVKSLHTWERSHLRRSPGLFVPQLRCLAMKVKTKRFDASSFVETITSCWLPGCDGDRGCVLKVRRITSTRNR</sequence>
<protein>
    <recommendedName>
        <fullName evidence="3">F-box domain-containing protein</fullName>
    </recommendedName>
</protein>
<dbReference type="Gene3D" id="3.80.10.10">
    <property type="entry name" value="Ribonuclease Inhibitor"/>
    <property type="match status" value="1"/>
</dbReference>
<name>A0ABQ8QIQ8_9AGAR</name>
<dbReference type="EMBL" id="MU790560">
    <property type="protein sequence ID" value="KAJ3998364.1"/>
    <property type="molecule type" value="Genomic_DNA"/>
</dbReference>
<proteinExistence type="predicted"/>
<dbReference type="SUPFAM" id="SSF52047">
    <property type="entry name" value="RNI-like"/>
    <property type="match status" value="1"/>
</dbReference>
<gene>
    <name evidence="1" type="ORF">F5050DRAFT_1232530</name>
</gene>
<accession>A0ABQ8QIQ8</accession>
<reference evidence="1" key="1">
    <citation type="submission" date="2022-08" db="EMBL/GenBank/DDBJ databases">
        <authorList>
            <consortium name="DOE Joint Genome Institute"/>
            <person name="Min B."/>
            <person name="Riley R."/>
            <person name="Sierra-Patev S."/>
            <person name="Naranjo-Ortiz M."/>
            <person name="Looney B."/>
            <person name="Konkel Z."/>
            <person name="Slot J.C."/>
            <person name="Sakamoto Y."/>
            <person name="Steenwyk J.L."/>
            <person name="Rokas A."/>
            <person name="Carro J."/>
            <person name="Camarero S."/>
            <person name="Ferreira P."/>
            <person name="Molpeceres G."/>
            <person name="Ruiz-Duenas F.J."/>
            <person name="Serrano A."/>
            <person name="Henrissat B."/>
            <person name="Drula E."/>
            <person name="Hughes K.W."/>
            <person name="Mata J.L."/>
            <person name="Ishikawa N.K."/>
            <person name="Vargas-Isla R."/>
            <person name="Ushijima S."/>
            <person name="Smith C.A."/>
            <person name="Ahrendt S."/>
            <person name="Andreopoulos W."/>
            <person name="He G."/>
            <person name="Labutti K."/>
            <person name="Lipzen A."/>
            <person name="Ng V."/>
            <person name="Sandor L."/>
            <person name="Barry K."/>
            <person name="Martinez A.T."/>
            <person name="Xiao Y."/>
            <person name="Gibbons J.G."/>
            <person name="Terashima K."/>
            <person name="Hibbett D.S."/>
            <person name="Grigoriev I.V."/>
        </authorList>
    </citation>
    <scope>NUCLEOTIDE SEQUENCE</scope>
    <source>
        <strain evidence="1">TFB10827</strain>
    </source>
</reference>
<evidence type="ECO:0000313" key="2">
    <source>
        <dbReference type="Proteomes" id="UP001163828"/>
    </source>
</evidence>
<dbReference type="InterPro" id="IPR032675">
    <property type="entry name" value="LRR_dom_sf"/>
</dbReference>
<dbReference type="Proteomes" id="UP001163828">
    <property type="component" value="Unassembled WGS sequence"/>
</dbReference>
<evidence type="ECO:0008006" key="3">
    <source>
        <dbReference type="Google" id="ProtNLM"/>
    </source>
</evidence>
<organism evidence="1 2">
    <name type="scientific">Lentinula boryana</name>
    <dbReference type="NCBI Taxonomy" id="40481"/>
    <lineage>
        <taxon>Eukaryota</taxon>
        <taxon>Fungi</taxon>
        <taxon>Dikarya</taxon>
        <taxon>Basidiomycota</taxon>
        <taxon>Agaricomycotina</taxon>
        <taxon>Agaricomycetes</taxon>
        <taxon>Agaricomycetidae</taxon>
        <taxon>Agaricales</taxon>
        <taxon>Marasmiineae</taxon>
        <taxon>Omphalotaceae</taxon>
        <taxon>Lentinula</taxon>
    </lineage>
</organism>
<keyword evidence="2" id="KW-1185">Reference proteome</keyword>
<comment type="caution">
    <text evidence="1">The sequence shown here is derived from an EMBL/GenBank/DDBJ whole genome shotgun (WGS) entry which is preliminary data.</text>
</comment>